<reference evidence="9" key="1">
    <citation type="journal article" date="2018" name="Nat. Microbiol.">
        <title>Leveraging single-cell genomics to expand the fungal tree of life.</title>
        <authorList>
            <person name="Ahrendt S.R."/>
            <person name="Quandt C.A."/>
            <person name="Ciobanu D."/>
            <person name="Clum A."/>
            <person name="Salamov A."/>
            <person name="Andreopoulos B."/>
            <person name="Cheng J.F."/>
            <person name="Woyke T."/>
            <person name="Pelin A."/>
            <person name="Henrissat B."/>
            <person name="Reynolds N.K."/>
            <person name="Benny G.L."/>
            <person name="Smith M.E."/>
            <person name="James T.Y."/>
            <person name="Grigoriev I.V."/>
        </authorList>
    </citation>
    <scope>NUCLEOTIDE SEQUENCE [LARGE SCALE GENOMIC DNA]</scope>
    <source>
        <strain evidence="9">Benny S71-1</strain>
    </source>
</reference>
<evidence type="ECO:0000313" key="8">
    <source>
        <dbReference type="EMBL" id="RKP23118.1"/>
    </source>
</evidence>
<evidence type="ECO:0000313" key="9">
    <source>
        <dbReference type="Proteomes" id="UP000278143"/>
    </source>
</evidence>
<gene>
    <name evidence="8" type="ORF">SYNPS1DRAFT_24909</name>
</gene>
<dbReference type="InterPro" id="IPR009044">
    <property type="entry name" value="ssDNA-bd_transcriptional_reg"/>
</dbReference>
<sequence>MTSLHTVSQRVDEYASLTRKLFGTLEALADDKRAASGGEGPKAIIERIIALDAILQKEVDQIEEHQRWQQQILDTEMAIDGCDRAAERLVRTLHQAKMTLEDMLGAKKRLTIRKWKTMVLVDFREYFTDAAGEERPTKKGLSLTKEQWEILKSSIPTIDQAIDELK</sequence>
<evidence type="ECO:0000259" key="7">
    <source>
        <dbReference type="Pfam" id="PF02229"/>
    </source>
</evidence>
<name>A0A4P9YTQ6_9FUNG</name>
<feature type="domain" description="Transcriptional coactivator p15 (PC4) C-terminal" evidence="7">
    <location>
        <begin position="104"/>
        <end position="153"/>
    </location>
</feature>
<comment type="subcellular location">
    <subcellularLocation>
        <location evidence="1">Nucleus</location>
    </subcellularLocation>
</comment>
<proteinExistence type="inferred from homology"/>
<dbReference type="GO" id="GO:0003677">
    <property type="term" value="F:DNA binding"/>
    <property type="evidence" value="ECO:0007669"/>
    <property type="project" value="UniProtKB-KW"/>
</dbReference>
<dbReference type="Gene3D" id="2.30.31.10">
    <property type="entry name" value="Transcriptional Coactivator Pc4, Chain A"/>
    <property type="match status" value="1"/>
</dbReference>
<dbReference type="PANTHER" id="PTHR13215">
    <property type="entry name" value="RNA POLYMERASE II TRANSCRIPTIONAL COACTIVATOR"/>
    <property type="match status" value="1"/>
</dbReference>
<evidence type="ECO:0000256" key="2">
    <source>
        <dbReference type="ARBA" id="ARBA00009001"/>
    </source>
</evidence>
<evidence type="ECO:0000256" key="3">
    <source>
        <dbReference type="ARBA" id="ARBA00023015"/>
    </source>
</evidence>
<dbReference type="OrthoDB" id="2505440at2759"/>
<evidence type="ECO:0000256" key="4">
    <source>
        <dbReference type="ARBA" id="ARBA00023125"/>
    </source>
</evidence>
<dbReference type="GO" id="GO:0005634">
    <property type="term" value="C:nucleus"/>
    <property type="evidence" value="ECO:0007669"/>
    <property type="project" value="UniProtKB-SubCell"/>
</dbReference>
<evidence type="ECO:0000256" key="6">
    <source>
        <dbReference type="ARBA" id="ARBA00023242"/>
    </source>
</evidence>
<dbReference type="SUPFAM" id="SSF54447">
    <property type="entry name" value="ssDNA-binding transcriptional regulator domain"/>
    <property type="match status" value="1"/>
</dbReference>
<keyword evidence="4" id="KW-0238">DNA-binding</keyword>
<keyword evidence="3" id="KW-0805">Transcription regulation</keyword>
<dbReference type="GO" id="GO:0060261">
    <property type="term" value="P:positive regulation of transcription initiation by RNA polymerase II"/>
    <property type="evidence" value="ECO:0007669"/>
    <property type="project" value="InterPro"/>
</dbReference>
<dbReference type="GO" id="GO:0003713">
    <property type="term" value="F:transcription coactivator activity"/>
    <property type="evidence" value="ECO:0007669"/>
    <property type="project" value="InterPro"/>
</dbReference>
<dbReference type="InterPro" id="IPR003173">
    <property type="entry name" value="PC4_C"/>
</dbReference>
<accession>A0A4P9YTQ6</accession>
<evidence type="ECO:0000256" key="5">
    <source>
        <dbReference type="ARBA" id="ARBA00023163"/>
    </source>
</evidence>
<protein>
    <submittedName>
        <fullName evidence="8">Transcriptional Coactivator p15-domain-containing protein</fullName>
    </submittedName>
</protein>
<dbReference type="AlphaFoldDB" id="A0A4P9YTQ6"/>
<keyword evidence="6" id="KW-0539">Nucleus</keyword>
<dbReference type="InterPro" id="IPR045125">
    <property type="entry name" value="Sub1/Tcp4-like"/>
</dbReference>
<comment type="similarity">
    <text evidence="2">Belongs to the transcriptional coactivator PC4 family.</text>
</comment>
<evidence type="ECO:0000256" key="1">
    <source>
        <dbReference type="ARBA" id="ARBA00004123"/>
    </source>
</evidence>
<dbReference type="EMBL" id="KZ991296">
    <property type="protein sequence ID" value="RKP23118.1"/>
    <property type="molecule type" value="Genomic_DNA"/>
</dbReference>
<keyword evidence="9" id="KW-1185">Reference proteome</keyword>
<organism evidence="8 9">
    <name type="scientific">Syncephalis pseudoplumigaleata</name>
    <dbReference type="NCBI Taxonomy" id="1712513"/>
    <lineage>
        <taxon>Eukaryota</taxon>
        <taxon>Fungi</taxon>
        <taxon>Fungi incertae sedis</taxon>
        <taxon>Zoopagomycota</taxon>
        <taxon>Zoopagomycotina</taxon>
        <taxon>Zoopagomycetes</taxon>
        <taxon>Zoopagales</taxon>
        <taxon>Piptocephalidaceae</taxon>
        <taxon>Syncephalis</taxon>
    </lineage>
</organism>
<keyword evidence="5" id="KW-0804">Transcription</keyword>
<dbReference type="Pfam" id="PF02229">
    <property type="entry name" value="PC4"/>
    <property type="match status" value="1"/>
</dbReference>
<dbReference type="Proteomes" id="UP000278143">
    <property type="component" value="Unassembled WGS sequence"/>
</dbReference>